<proteinExistence type="predicted"/>
<comment type="caution">
    <text evidence="2">The sequence shown here is derived from an EMBL/GenBank/DDBJ whole genome shotgun (WGS) entry which is preliminary data.</text>
</comment>
<gene>
    <name evidence="2" type="ORF">E5334_05865</name>
</gene>
<protein>
    <submittedName>
        <fullName evidence="2">Tyrosine-protein phosphatase</fullName>
    </submittedName>
</protein>
<dbReference type="InterPro" id="IPR026893">
    <property type="entry name" value="Tyr/Ser_Pase_IphP-type"/>
</dbReference>
<evidence type="ECO:0000313" key="3">
    <source>
        <dbReference type="Proteomes" id="UP000310263"/>
    </source>
</evidence>
<dbReference type="AlphaFoldDB" id="A0A4S2F1H1"/>
<dbReference type="GO" id="GO:0004721">
    <property type="term" value="F:phosphoprotein phosphatase activity"/>
    <property type="evidence" value="ECO:0007669"/>
    <property type="project" value="InterPro"/>
</dbReference>
<feature type="compositionally biased region" description="Basic and acidic residues" evidence="1">
    <location>
        <begin position="1"/>
        <end position="21"/>
    </location>
</feature>
<dbReference type="Pfam" id="PF13350">
    <property type="entry name" value="Y_phosphatase3"/>
    <property type="match status" value="2"/>
</dbReference>
<dbReference type="OrthoDB" id="1188001at2"/>
<dbReference type="InterPro" id="IPR029021">
    <property type="entry name" value="Prot-tyrosine_phosphatase-like"/>
</dbReference>
<dbReference type="SUPFAM" id="SSF52799">
    <property type="entry name" value="(Phosphotyrosine protein) phosphatases II"/>
    <property type="match status" value="1"/>
</dbReference>
<sequence length="339" mass="37059">MTQDTREAALQKDPRVKDRPVSPRVAQLENAFIGSGYGYMGLSGVRNARDLGGMPTQDGHVVRHGVLLRTGQLGKVTATDAARLRGMGLSVVVDFRTQSERARSPEPMHLLPEASMEFVPVIRQSTAGITQDKSLRSLIAEAKSYDLGGEDKISGLYATIVTSELGRQGYRRFFEILLEQATNPKTFVPLFIQKPAGALAQGTSTQAQAAQVPQEPQKRPGCVLWHCSAGKDRTGIAAAFLELVLGVSPALVLEDYLASNRYIQPGWSKALMALGRNGMLPSAPYNLLHLLYTVEEQSIVAAFDAIEQEWGSFYAYCEQELDLDAEKIAQLRAAYLVHP</sequence>
<name>A0A4S2F1H1_9ACTN</name>
<accession>A0A4S2F1H1</accession>
<feature type="region of interest" description="Disordered" evidence="1">
    <location>
        <begin position="1"/>
        <end position="22"/>
    </location>
</feature>
<dbReference type="Gene3D" id="3.90.190.10">
    <property type="entry name" value="Protein tyrosine phosphatase superfamily"/>
    <property type="match status" value="1"/>
</dbReference>
<evidence type="ECO:0000256" key="1">
    <source>
        <dbReference type="SAM" id="MobiDB-lite"/>
    </source>
</evidence>
<evidence type="ECO:0000313" key="2">
    <source>
        <dbReference type="EMBL" id="TGY62187.1"/>
    </source>
</evidence>
<dbReference type="EMBL" id="SRYE01000003">
    <property type="protein sequence ID" value="TGY62187.1"/>
    <property type="molecule type" value="Genomic_DNA"/>
</dbReference>
<dbReference type="RefSeq" id="WP_136012658.1">
    <property type="nucleotide sequence ID" value="NZ_SRYE01000003.1"/>
</dbReference>
<keyword evidence="3" id="KW-1185">Reference proteome</keyword>
<organism evidence="2 3">
    <name type="scientific">Muricaecibacterium torontonense</name>
    <dbReference type="NCBI Taxonomy" id="3032871"/>
    <lineage>
        <taxon>Bacteria</taxon>
        <taxon>Bacillati</taxon>
        <taxon>Actinomycetota</taxon>
        <taxon>Coriobacteriia</taxon>
        <taxon>Coriobacteriales</taxon>
        <taxon>Atopobiaceae</taxon>
        <taxon>Muricaecibacterium</taxon>
    </lineage>
</organism>
<reference evidence="2 3" key="1">
    <citation type="submission" date="2019-04" db="EMBL/GenBank/DDBJ databases">
        <title>Microbes associate with the intestines of laboratory mice.</title>
        <authorList>
            <person name="Navarre W."/>
            <person name="Wong E."/>
            <person name="Huang K."/>
            <person name="Tropini C."/>
            <person name="Ng K."/>
            <person name="Yu B."/>
        </authorList>
    </citation>
    <scope>NUCLEOTIDE SEQUENCE [LARGE SCALE GENOMIC DNA]</scope>
    <source>
        <strain evidence="2 3">NM07_P-09</strain>
    </source>
</reference>
<dbReference type="Proteomes" id="UP000310263">
    <property type="component" value="Unassembled WGS sequence"/>
</dbReference>